<dbReference type="Proteomes" id="UP000281343">
    <property type="component" value="Unassembled WGS sequence"/>
</dbReference>
<dbReference type="Gene3D" id="3.40.50.1240">
    <property type="entry name" value="Phosphoglycerate mutase-like"/>
    <property type="match status" value="1"/>
</dbReference>
<evidence type="ECO:0000313" key="1">
    <source>
        <dbReference type="EMBL" id="RMA44122.1"/>
    </source>
</evidence>
<accession>A0A3L9Y6S3</accession>
<sequence length="110" mass="11696">MSGQVIFPTHAEVDFDPAVAVPGRGLSAEEWETARAAQRCIVGAVDRALSDAPVDGDVPIVAYGGVGALLCHHLLDVEINRTQGQPHGSGGCRFTFDRNLNSTPTDWRAI</sequence>
<dbReference type="RefSeq" id="WP_121896712.1">
    <property type="nucleotide sequence ID" value="NZ_RCNT01000001.1"/>
</dbReference>
<evidence type="ECO:0008006" key="3">
    <source>
        <dbReference type="Google" id="ProtNLM"/>
    </source>
</evidence>
<comment type="caution">
    <text evidence="1">The sequence shown here is derived from an EMBL/GenBank/DDBJ whole genome shotgun (WGS) entry which is preliminary data.</text>
</comment>
<dbReference type="EMBL" id="RCNT01000001">
    <property type="protein sequence ID" value="RMA44122.1"/>
    <property type="molecule type" value="Genomic_DNA"/>
</dbReference>
<name>A0A3L9Y6S3_9RHOB</name>
<dbReference type="OrthoDB" id="34197at2"/>
<reference evidence="1 2" key="1">
    <citation type="submission" date="2018-10" db="EMBL/GenBank/DDBJ databases">
        <authorList>
            <person name="Jung H.S."/>
            <person name="Jeon C.O."/>
        </authorList>
    </citation>
    <scope>NUCLEOTIDE SEQUENCE [LARGE SCALE GENOMIC DNA]</scope>
    <source>
        <strain evidence="1 2">MA-7-27</strain>
    </source>
</reference>
<proteinExistence type="predicted"/>
<protein>
    <recommendedName>
        <fullName evidence="3">Histidine phosphatase family protein</fullName>
    </recommendedName>
</protein>
<gene>
    <name evidence="1" type="ORF">D9R08_04270</name>
</gene>
<dbReference type="AlphaFoldDB" id="A0A3L9Y6S3"/>
<dbReference type="InterPro" id="IPR029033">
    <property type="entry name" value="His_PPase_superfam"/>
</dbReference>
<organism evidence="1 2">
    <name type="scientific">Rhodophyticola porphyridii</name>
    <dbReference type="NCBI Taxonomy" id="1852017"/>
    <lineage>
        <taxon>Bacteria</taxon>
        <taxon>Pseudomonadati</taxon>
        <taxon>Pseudomonadota</taxon>
        <taxon>Alphaproteobacteria</taxon>
        <taxon>Rhodobacterales</taxon>
        <taxon>Roseobacteraceae</taxon>
        <taxon>Rhodophyticola</taxon>
    </lineage>
</organism>
<evidence type="ECO:0000313" key="2">
    <source>
        <dbReference type="Proteomes" id="UP000281343"/>
    </source>
</evidence>
<keyword evidence="2" id="KW-1185">Reference proteome</keyword>